<evidence type="ECO:0008006" key="3">
    <source>
        <dbReference type="Google" id="ProtNLM"/>
    </source>
</evidence>
<dbReference type="CDD" id="cd00130">
    <property type="entry name" value="PAS"/>
    <property type="match status" value="1"/>
</dbReference>
<gene>
    <name evidence="1" type="ORF">ATO7_13243</name>
</gene>
<evidence type="ECO:0000313" key="1">
    <source>
        <dbReference type="EMBL" id="ORE86264.1"/>
    </source>
</evidence>
<evidence type="ECO:0000313" key="2">
    <source>
        <dbReference type="Proteomes" id="UP000192342"/>
    </source>
</evidence>
<dbReference type="InterPro" id="IPR035965">
    <property type="entry name" value="PAS-like_dom_sf"/>
</dbReference>
<dbReference type="Proteomes" id="UP000192342">
    <property type="component" value="Unassembled WGS sequence"/>
</dbReference>
<comment type="caution">
    <text evidence="1">The sequence shown here is derived from an EMBL/GenBank/DDBJ whole genome shotgun (WGS) entry which is preliminary data.</text>
</comment>
<dbReference type="InterPro" id="IPR000014">
    <property type="entry name" value="PAS"/>
</dbReference>
<proteinExistence type="predicted"/>
<keyword evidence="2" id="KW-1185">Reference proteome</keyword>
<dbReference type="Gene3D" id="3.30.450.20">
    <property type="entry name" value="PAS domain"/>
    <property type="match status" value="1"/>
</dbReference>
<dbReference type="STRING" id="1317117.ATO7_13243"/>
<dbReference type="AlphaFoldDB" id="A0A1Y1SDJ2"/>
<dbReference type="EMBL" id="AQQV01000003">
    <property type="protein sequence ID" value="ORE86264.1"/>
    <property type="molecule type" value="Genomic_DNA"/>
</dbReference>
<dbReference type="RefSeq" id="WP_083562483.1">
    <property type="nucleotide sequence ID" value="NZ_AQQV01000003.1"/>
</dbReference>
<dbReference type="SUPFAM" id="SSF55785">
    <property type="entry name" value="PYP-like sensor domain (PAS domain)"/>
    <property type="match status" value="1"/>
</dbReference>
<protein>
    <recommendedName>
        <fullName evidence="3">PAS domain-containing protein</fullName>
    </recommendedName>
</protein>
<organism evidence="1 2">
    <name type="scientific">Oceanococcus atlanticus</name>
    <dbReference type="NCBI Taxonomy" id="1317117"/>
    <lineage>
        <taxon>Bacteria</taxon>
        <taxon>Pseudomonadati</taxon>
        <taxon>Pseudomonadota</taxon>
        <taxon>Gammaproteobacteria</taxon>
        <taxon>Chromatiales</taxon>
        <taxon>Oceanococcaceae</taxon>
        <taxon>Oceanococcus</taxon>
    </lineage>
</organism>
<sequence length="102" mass="11043">MADEGTFLSANKAFCLGFNLKPEAVIGTHISELFSPRSVSHASKAANTVSNTARQRVDNFCNCWVGGDEGDVVWFAEKVDRFGHIYCEVCFPVSESSACCGT</sequence>
<name>A0A1Y1SDJ2_9GAMM</name>
<accession>A0A1Y1SDJ2</accession>
<reference evidence="1 2" key="1">
    <citation type="submission" date="2013-04" db="EMBL/GenBank/DDBJ databases">
        <title>Oceanococcus atlanticus 22II-S10r2 Genome Sequencing.</title>
        <authorList>
            <person name="Lai Q."/>
            <person name="Li G."/>
            <person name="Shao Z."/>
        </authorList>
    </citation>
    <scope>NUCLEOTIDE SEQUENCE [LARGE SCALE GENOMIC DNA]</scope>
    <source>
        <strain evidence="1 2">22II-S10r2</strain>
    </source>
</reference>